<dbReference type="EMBL" id="KQ423069">
    <property type="protein sequence ID" value="KOF73642.1"/>
    <property type="molecule type" value="Genomic_DNA"/>
</dbReference>
<reference evidence="1" key="1">
    <citation type="submission" date="2015-07" db="EMBL/GenBank/DDBJ databases">
        <title>MeaNS - Measles Nucleotide Surveillance Program.</title>
        <authorList>
            <person name="Tran T."/>
            <person name="Druce J."/>
        </authorList>
    </citation>
    <scope>NUCLEOTIDE SEQUENCE</scope>
    <source>
        <strain evidence="1">UCB-OBI-ISO-001</strain>
        <tissue evidence="1">Gonad</tissue>
    </source>
</reference>
<evidence type="ECO:0000313" key="1">
    <source>
        <dbReference type="EMBL" id="KOF73642.1"/>
    </source>
</evidence>
<name>A0A0L8G9G5_OCTBM</name>
<dbReference type="AlphaFoldDB" id="A0A0L8G9G5"/>
<protein>
    <submittedName>
        <fullName evidence="1">Uncharacterized protein</fullName>
    </submittedName>
</protein>
<sequence length="53" mass="6426">MFSVLVPLNQKQQTNKYKIFKFQCKSIDLEKKTNHKSHSFKIKLRFCFISFLN</sequence>
<gene>
    <name evidence="1" type="ORF">OCBIM_22037567mg</name>
</gene>
<proteinExistence type="predicted"/>
<accession>A0A0L8G9G5</accession>
<organism evidence="1">
    <name type="scientific">Octopus bimaculoides</name>
    <name type="common">California two-spotted octopus</name>
    <dbReference type="NCBI Taxonomy" id="37653"/>
    <lineage>
        <taxon>Eukaryota</taxon>
        <taxon>Metazoa</taxon>
        <taxon>Spiralia</taxon>
        <taxon>Lophotrochozoa</taxon>
        <taxon>Mollusca</taxon>
        <taxon>Cephalopoda</taxon>
        <taxon>Coleoidea</taxon>
        <taxon>Octopodiformes</taxon>
        <taxon>Octopoda</taxon>
        <taxon>Incirrata</taxon>
        <taxon>Octopodidae</taxon>
        <taxon>Octopus</taxon>
    </lineage>
</organism>